<reference evidence="1 2" key="1">
    <citation type="submission" date="2021-01" db="EMBL/GenBank/DDBJ databases">
        <title>Whole genome shotgun sequence of Asanoa siamensis NBRC 107932.</title>
        <authorList>
            <person name="Komaki H."/>
            <person name="Tamura T."/>
        </authorList>
    </citation>
    <scope>NUCLEOTIDE SEQUENCE [LARGE SCALE GENOMIC DNA]</scope>
    <source>
        <strain evidence="1 2">NBRC 107932</strain>
    </source>
</reference>
<keyword evidence="2" id="KW-1185">Reference proteome</keyword>
<protein>
    <submittedName>
        <fullName evidence="1">Uncharacterized protein</fullName>
    </submittedName>
</protein>
<evidence type="ECO:0000313" key="2">
    <source>
        <dbReference type="Proteomes" id="UP000604117"/>
    </source>
</evidence>
<organism evidence="1 2">
    <name type="scientific">Asanoa siamensis</name>
    <dbReference type="NCBI Taxonomy" id="926357"/>
    <lineage>
        <taxon>Bacteria</taxon>
        <taxon>Bacillati</taxon>
        <taxon>Actinomycetota</taxon>
        <taxon>Actinomycetes</taxon>
        <taxon>Micromonosporales</taxon>
        <taxon>Micromonosporaceae</taxon>
        <taxon>Asanoa</taxon>
    </lineage>
</organism>
<comment type="caution">
    <text evidence="1">The sequence shown here is derived from an EMBL/GenBank/DDBJ whole genome shotgun (WGS) entry which is preliminary data.</text>
</comment>
<accession>A0ABQ4D2F9</accession>
<proteinExistence type="predicted"/>
<dbReference type="RefSeq" id="WP_203718587.1">
    <property type="nucleotide sequence ID" value="NZ_BONE01000101.1"/>
</dbReference>
<name>A0ABQ4D2F9_9ACTN</name>
<sequence length="176" mass="18462">MPTAFALVIPHSWSEYDLNGAHLAQAWAQARREATTDGERVAVDDAYGQADELLRAFAGRGALAAAGLVEPHDEGLLMAFVAVFALTDVDDLRGMSTVDLAGVGYGFRISGTRTVPVAGAQVPLYSMSTAIPVPGRPSEMLLVTAVSPNVTEATELAGLFATITGTLRFLEPSTGR</sequence>
<dbReference type="Proteomes" id="UP000604117">
    <property type="component" value="Unassembled WGS sequence"/>
</dbReference>
<evidence type="ECO:0000313" key="1">
    <source>
        <dbReference type="EMBL" id="GIF77731.1"/>
    </source>
</evidence>
<gene>
    <name evidence="1" type="ORF">Asi02nite_72490</name>
</gene>
<dbReference type="EMBL" id="BONE01000101">
    <property type="protein sequence ID" value="GIF77731.1"/>
    <property type="molecule type" value="Genomic_DNA"/>
</dbReference>